<reference evidence="2 3" key="1">
    <citation type="journal article" date="2020" name="Harmful Algae">
        <title>Molecular and morphological characterization of a novel dihydroanatoxin-a producing Microcoleus species (cyanobacteria) from the Russian River, California, USA.</title>
        <authorList>
            <person name="Conklin K.Y."/>
            <person name="Stancheva R."/>
            <person name="Otten T.G."/>
            <person name="Fadness R."/>
            <person name="Boyer G.L."/>
            <person name="Read B."/>
            <person name="Zhang X."/>
            <person name="Sheath R.G."/>
        </authorList>
    </citation>
    <scope>NUCLEOTIDE SEQUENCE [LARGE SCALE GENOMIC DNA]</scope>
    <source>
        <strain evidence="2 3">PTRS2</strain>
    </source>
</reference>
<keyword evidence="1" id="KW-0472">Membrane</keyword>
<sequence length="143" mass="15955">MNKPPLVSRRRIDGLKQLAYDCGLTNDNAKSFGKLSKTSTWESLLEFHNLEYERVNDIPRNNVASAVDTVDTTDWTNDGSFPVCNFSQNSINFLDWVDISQFVALALATVGLFVLVISLLPSVNPFNLCPVRFDINIQSGAKK</sequence>
<organism evidence="2 3">
    <name type="scientific">Microcoleus anatoxicus PTRS2</name>
    <dbReference type="NCBI Taxonomy" id="2705321"/>
    <lineage>
        <taxon>Bacteria</taxon>
        <taxon>Bacillati</taxon>
        <taxon>Cyanobacteriota</taxon>
        <taxon>Cyanophyceae</taxon>
        <taxon>Oscillatoriophycideae</taxon>
        <taxon>Oscillatoriales</taxon>
        <taxon>Microcoleaceae</taxon>
        <taxon>Microcoleus</taxon>
        <taxon>Microcoleus anatoxicus</taxon>
    </lineage>
</organism>
<feature type="transmembrane region" description="Helical" evidence="1">
    <location>
        <begin position="102"/>
        <end position="123"/>
    </location>
</feature>
<keyword evidence="1" id="KW-0812">Transmembrane</keyword>
<dbReference type="RefSeq" id="WP_340517632.1">
    <property type="nucleotide sequence ID" value="NZ_JBBLXS010000183.1"/>
</dbReference>
<accession>A0ABU8YP52</accession>
<proteinExistence type="predicted"/>
<keyword evidence="1" id="KW-1133">Transmembrane helix</keyword>
<comment type="caution">
    <text evidence="2">The sequence shown here is derived from an EMBL/GenBank/DDBJ whole genome shotgun (WGS) entry which is preliminary data.</text>
</comment>
<evidence type="ECO:0000313" key="3">
    <source>
        <dbReference type="Proteomes" id="UP001384579"/>
    </source>
</evidence>
<evidence type="ECO:0000256" key="1">
    <source>
        <dbReference type="SAM" id="Phobius"/>
    </source>
</evidence>
<gene>
    <name evidence="2" type="ORF">WMG39_14930</name>
</gene>
<dbReference type="Proteomes" id="UP001384579">
    <property type="component" value="Unassembled WGS sequence"/>
</dbReference>
<protein>
    <submittedName>
        <fullName evidence="2">Uncharacterized protein</fullName>
    </submittedName>
</protein>
<name>A0ABU8YP52_9CYAN</name>
<evidence type="ECO:0000313" key="2">
    <source>
        <dbReference type="EMBL" id="MEK0186133.1"/>
    </source>
</evidence>
<keyword evidence="3" id="KW-1185">Reference proteome</keyword>
<dbReference type="EMBL" id="JBBLXS010000183">
    <property type="protein sequence ID" value="MEK0186133.1"/>
    <property type="molecule type" value="Genomic_DNA"/>
</dbReference>